<evidence type="ECO:0000313" key="2">
    <source>
        <dbReference type="Proteomes" id="UP000321935"/>
    </source>
</evidence>
<proteinExistence type="predicted"/>
<sequence length="236" mass="28030">MNREQLNSNFFPTELMLKLYRDIPDSEYESKIKLLNDFIDEVRGSYDEDVLKIKQHNQIAHIYWMSEQYPQATKHFEIVVEIMEPEDYPSLYFLAINLLIRGNRHLSNYEEAEKWVSIAFENTEIFNTANNLINLNDYADLITDSGQAFEKKYIRLIKLIIDELGFPEVLEDPVETIRSMNKTHKFWARRLGEMELGSVRSDLTVTIGEYEDYIKSCEIEWFRNYAKNAVEKMKNK</sequence>
<organism evidence="1 2">
    <name type="scientific">Algoriphagus aquimarinus</name>
    <dbReference type="NCBI Taxonomy" id="237018"/>
    <lineage>
        <taxon>Bacteria</taxon>
        <taxon>Pseudomonadati</taxon>
        <taxon>Bacteroidota</taxon>
        <taxon>Cytophagia</taxon>
        <taxon>Cytophagales</taxon>
        <taxon>Cyclobacteriaceae</taxon>
        <taxon>Algoriphagus</taxon>
    </lineage>
</organism>
<dbReference type="AlphaFoldDB" id="A0A5C7ARN8"/>
<protein>
    <recommendedName>
        <fullName evidence="3">Tetratricopeptide repeat protein</fullName>
    </recommendedName>
</protein>
<name>A0A5C7ARN8_9BACT</name>
<dbReference type="Proteomes" id="UP000321935">
    <property type="component" value="Unassembled WGS sequence"/>
</dbReference>
<dbReference type="EMBL" id="VORW01000007">
    <property type="protein sequence ID" value="TXE11027.1"/>
    <property type="molecule type" value="Genomic_DNA"/>
</dbReference>
<dbReference type="SUPFAM" id="SSF48452">
    <property type="entry name" value="TPR-like"/>
    <property type="match status" value="1"/>
</dbReference>
<dbReference type="RefSeq" id="WP_146918046.1">
    <property type="nucleotide sequence ID" value="NZ_VORW01000007.1"/>
</dbReference>
<comment type="caution">
    <text evidence="1">The sequence shown here is derived from an EMBL/GenBank/DDBJ whole genome shotgun (WGS) entry which is preliminary data.</text>
</comment>
<dbReference type="OrthoDB" id="822888at2"/>
<dbReference type="Gene3D" id="1.25.40.10">
    <property type="entry name" value="Tetratricopeptide repeat domain"/>
    <property type="match status" value="1"/>
</dbReference>
<evidence type="ECO:0000313" key="1">
    <source>
        <dbReference type="EMBL" id="TXE11027.1"/>
    </source>
</evidence>
<dbReference type="InterPro" id="IPR011990">
    <property type="entry name" value="TPR-like_helical_dom_sf"/>
</dbReference>
<reference evidence="1 2" key="1">
    <citation type="submission" date="2019-08" db="EMBL/GenBank/DDBJ databases">
        <title>Genomes sequence of Algoriphagus aquimarinus ACAM450.</title>
        <authorList>
            <person name="Bowman J.P."/>
        </authorList>
    </citation>
    <scope>NUCLEOTIDE SEQUENCE [LARGE SCALE GENOMIC DNA]</scope>
    <source>
        <strain evidence="1 2">ACAM 450</strain>
    </source>
</reference>
<evidence type="ECO:0008006" key="3">
    <source>
        <dbReference type="Google" id="ProtNLM"/>
    </source>
</evidence>
<gene>
    <name evidence="1" type="ORF">ESV85_12415</name>
</gene>
<accession>A0A5C7ARN8</accession>